<name>A0ABN8HUE6_9NEOP</name>
<feature type="region of interest" description="Disordered" evidence="1">
    <location>
        <begin position="41"/>
        <end position="73"/>
    </location>
</feature>
<feature type="non-terminal residue" evidence="2">
    <location>
        <position position="73"/>
    </location>
</feature>
<accession>A0ABN8HUE6</accession>
<feature type="compositionally biased region" description="Basic and acidic residues" evidence="1">
    <location>
        <begin position="46"/>
        <end position="73"/>
    </location>
</feature>
<evidence type="ECO:0000313" key="3">
    <source>
        <dbReference type="Proteomes" id="UP000837857"/>
    </source>
</evidence>
<dbReference type="EMBL" id="OW152824">
    <property type="protein sequence ID" value="CAH2040078.1"/>
    <property type="molecule type" value="Genomic_DNA"/>
</dbReference>
<dbReference type="Proteomes" id="UP000837857">
    <property type="component" value="Chromosome 12"/>
</dbReference>
<keyword evidence="3" id="KW-1185">Reference proteome</keyword>
<organism evidence="2 3">
    <name type="scientific">Iphiclides podalirius</name>
    <name type="common">scarce swallowtail</name>
    <dbReference type="NCBI Taxonomy" id="110791"/>
    <lineage>
        <taxon>Eukaryota</taxon>
        <taxon>Metazoa</taxon>
        <taxon>Ecdysozoa</taxon>
        <taxon>Arthropoda</taxon>
        <taxon>Hexapoda</taxon>
        <taxon>Insecta</taxon>
        <taxon>Pterygota</taxon>
        <taxon>Neoptera</taxon>
        <taxon>Endopterygota</taxon>
        <taxon>Lepidoptera</taxon>
        <taxon>Glossata</taxon>
        <taxon>Ditrysia</taxon>
        <taxon>Papilionoidea</taxon>
        <taxon>Papilionidae</taxon>
        <taxon>Papilioninae</taxon>
        <taxon>Iphiclides</taxon>
    </lineage>
</organism>
<protein>
    <submittedName>
        <fullName evidence="2">Uncharacterized protein</fullName>
    </submittedName>
</protein>
<evidence type="ECO:0000256" key="1">
    <source>
        <dbReference type="SAM" id="MobiDB-lite"/>
    </source>
</evidence>
<reference evidence="2" key="1">
    <citation type="submission" date="2022-03" db="EMBL/GenBank/DDBJ databases">
        <authorList>
            <person name="Martin H S."/>
        </authorList>
    </citation>
    <scope>NUCLEOTIDE SEQUENCE</scope>
</reference>
<gene>
    <name evidence="2" type="ORF">IPOD504_LOCUS2261</name>
</gene>
<evidence type="ECO:0000313" key="2">
    <source>
        <dbReference type="EMBL" id="CAH2040078.1"/>
    </source>
</evidence>
<proteinExistence type="predicted"/>
<sequence length="73" mass="8105">MLLKGNEALEYAGNMKTECKQTALECLQSLDEMVLALSDSRSGHKYYPEKAHSQRTRTDASRGADKRTGLRSG</sequence>